<dbReference type="OrthoDB" id="5138033at2759"/>
<dbReference type="Proteomes" id="UP000775872">
    <property type="component" value="Unassembled WGS sequence"/>
</dbReference>
<dbReference type="AlphaFoldDB" id="A0A9N9ZA60"/>
<feature type="region of interest" description="Disordered" evidence="1">
    <location>
        <begin position="232"/>
        <end position="283"/>
    </location>
</feature>
<protein>
    <submittedName>
        <fullName evidence="2">Uncharacterized protein</fullName>
    </submittedName>
</protein>
<sequence length="483" mass="53524">MAQDHSSHPELVPTMEWVESAEIQESLDKFFQTSFSQDINRKIEAARANPLPEPKSRKLIAILVEAILLLLGVNPASCPEATEDCVQLCVKNNILKYHAWGDLRFVRNPDRISARRLEEKALATKMQLSLPFPEVGMLMVVTLLLKLERGPKSATSRAIKEHFLFERAKTAALVYDRESCSGIFAINNCPERYSFTVQDGDQATTVARTATSGPDDEFKLFGFEETHREIVIKDNGSSSDYPPPSGKRLASKSPQRTLFRPTPDAERESAAKQTSNIHGTSRPIFHTGAQETKRRMISNGGLDTARSAWPSKADIAPMATSRREEAPRFQAAPPCIPVQSKVNWNEKDMGSIMPARVRMLDDGKLIIESEAVQEMLNALRVIKGGLIRSDVEVAGNAYNQMISAFPERVRDAIGLTPIGGDTLAQCKMQTLTAQRVRSSVGRISKALEEVDEGVASIRASLSHEHHSIGILKQLLRSLEDELE</sequence>
<gene>
    <name evidence="2" type="ORF">CSOL1703_00014510</name>
</gene>
<evidence type="ECO:0000313" key="2">
    <source>
        <dbReference type="EMBL" id="CAH0051858.1"/>
    </source>
</evidence>
<comment type="caution">
    <text evidence="2">The sequence shown here is derived from an EMBL/GenBank/DDBJ whole genome shotgun (WGS) entry which is preliminary data.</text>
</comment>
<accession>A0A9N9ZA60</accession>
<reference evidence="3" key="1">
    <citation type="submission" date="2019-06" db="EMBL/GenBank/DDBJ databases">
        <authorList>
            <person name="Broberg M."/>
        </authorList>
    </citation>
    <scope>NUCLEOTIDE SEQUENCE [LARGE SCALE GENOMIC DNA]</scope>
</reference>
<organism evidence="2 3">
    <name type="scientific">Clonostachys solani</name>
    <dbReference type="NCBI Taxonomy" id="160281"/>
    <lineage>
        <taxon>Eukaryota</taxon>
        <taxon>Fungi</taxon>
        <taxon>Dikarya</taxon>
        <taxon>Ascomycota</taxon>
        <taxon>Pezizomycotina</taxon>
        <taxon>Sordariomycetes</taxon>
        <taxon>Hypocreomycetidae</taxon>
        <taxon>Hypocreales</taxon>
        <taxon>Bionectriaceae</taxon>
        <taxon>Clonostachys</taxon>
    </lineage>
</organism>
<dbReference type="EMBL" id="CABFOC020000042">
    <property type="protein sequence ID" value="CAH0051858.1"/>
    <property type="molecule type" value="Genomic_DNA"/>
</dbReference>
<proteinExistence type="predicted"/>
<name>A0A9N9ZA60_9HYPO</name>
<evidence type="ECO:0000313" key="3">
    <source>
        <dbReference type="Proteomes" id="UP000775872"/>
    </source>
</evidence>
<keyword evidence="3" id="KW-1185">Reference proteome</keyword>
<evidence type="ECO:0000256" key="1">
    <source>
        <dbReference type="SAM" id="MobiDB-lite"/>
    </source>
</evidence>
<reference evidence="2 3" key="2">
    <citation type="submission" date="2021-10" db="EMBL/GenBank/DDBJ databases">
        <authorList>
            <person name="Piombo E."/>
        </authorList>
    </citation>
    <scope>NUCLEOTIDE SEQUENCE [LARGE SCALE GENOMIC DNA]</scope>
</reference>